<dbReference type="EnsemblMetazoa" id="PPA36829.1">
    <property type="protein sequence ID" value="PPA36829.1"/>
    <property type="gene ID" value="WBGene00275198"/>
</dbReference>
<reference evidence="2" key="1">
    <citation type="journal article" date="2008" name="Nat. Genet.">
        <title>The Pristionchus pacificus genome provides a unique perspective on nematode lifestyle and parasitism.</title>
        <authorList>
            <person name="Dieterich C."/>
            <person name="Clifton S.W."/>
            <person name="Schuster L.N."/>
            <person name="Chinwalla A."/>
            <person name="Delehaunty K."/>
            <person name="Dinkelacker I."/>
            <person name="Fulton L."/>
            <person name="Fulton R."/>
            <person name="Godfrey J."/>
            <person name="Minx P."/>
            <person name="Mitreva M."/>
            <person name="Roeseler W."/>
            <person name="Tian H."/>
            <person name="Witte H."/>
            <person name="Yang S.P."/>
            <person name="Wilson R.K."/>
            <person name="Sommer R.J."/>
        </authorList>
    </citation>
    <scope>NUCLEOTIDE SEQUENCE [LARGE SCALE GENOMIC DNA]</scope>
    <source>
        <strain evidence="2">PS312</strain>
    </source>
</reference>
<accession>A0A2A6BPL7</accession>
<evidence type="ECO:0000313" key="1">
    <source>
        <dbReference type="EnsemblMetazoa" id="PPA36829.1"/>
    </source>
</evidence>
<protein>
    <submittedName>
        <fullName evidence="1">Uncharacterized protein</fullName>
    </submittedName>
</protein>
<name>A0A2A6BPL7_PRIPA</name>
<dbReference type="Proteomes" id="UP000005239">
    <property type="component" value="Unassembled WGS sequence"/>
</dbReference>
<evidence type="ECO:0000313" key="2">
    <source>
        <dbReference type="Proteomes" id="UP000005239"/>
    </source>
</evidence>
<sequence length="123" mass="14171">DKIENSRSKFFNAVRQLVGEGPTQDHAQDLFLSIFEFYSNGGTNIFESLTETEKEEQLPTFSEAIRHAFSKMIEHREEAIMFIKSHIRTSLETNPTILGGIHSIKIEVFTKNWQMSMHSAIDH</sequence>
<accession>A0A8R1URC3</accession>
<reference evidence="1" key="2">
    <citation type="submission" date="2022-06" db="UniProtKB">
        <authorList>
            <consortium name="EnsemblMetazoa"/>
        </authorList>
    </citation>
    <scope>IDENTIFICATION</scope>
    <source>
        <strain evidence="1">PS312</strain>
    </source>
</reference>
<keyword evidence="2" id="KW-1185">Reference proteome</keyword>
<organism evidence="1 2">
    <name type="scientific">Pristionchus pacificus</name>
    <name type="common">Parasitic nematode worm</name>
    <dbReference type="NCBI Taxonomy" id="54126"/>
    <lineage>
        <taxon>Eukaryota</taxon>
        <taxon>Metazoa</taxon>
        <taxon>Ecdysozoa</taxon>
        <taxon>Nematoda</taxon>
        <taxon>Chromadorea</taxon>
        <taxon>Rhabditida</taxon>
        <taxon>Rhabditina</taxon>
        <taxon>Diplogasteromorpha</taxon>
        <taxon>Diplogasteroidea</taxon>
        <taxon>Neodiplogasteridae</taxon>
        <taxon>Pristionchus</taxon>
    </lineage>
</organism>
<dbReference type="AlphaFoldDB" id="A0A2A6BPL7"/>
<gene>
    <name evidence="1" type="primary">WBGene00275198</name>
</gene>
<proteinExistence type="predicted"/>